<dbReference type="Pfam" id="PF01408">
    <property type="entry name" value="GFO_IDH_MocA"/>
    <property type="match status" value="1"/>
</dbReference>
<dbReference type="PANTHER" id="PTHR43249">
    <property type="entry name" value="UDP-N-ACETYL-2-AMINO-2-DEOXY-D-GLUCURONATE OXIDASE"/>
    <property type="match status" value="1"/>
</dbReference>
<dbReference type="Pfam" id="PF02894">
    <property type="entry name" value="GFO_IDH_MocA_C"/>
    <property type="match status" value="1"/>
</dbReference>
<dbReference type="SUPFAM" id="SSF51735">
    <property type="entry name" value="NAD(P)-binding Rossmann-fold domains"/>
    <property type="match status" value="1"/>
</dbReference>
<keyword evidence="4" id="KW-1185">Reference proteome</keyword>
<dbReference type="Gene3D" id="3.30.360.10">
    <property type="entry name" value="Dihydrodipicolinate Reductase, domain 2"/>
    <property type="match status" value="1"/>
</dbReference>
<dbReference type="EMBL" id="JAPJZH010000013">
    <property type="protein sequence ID" value="MDA4847489.1"/>
    <property type="molecule type" value="Genomic_DNA"/>
</dbReference>
<organism evidence="3 4">
    <name type="scientific">Hoeflea poritis</name>
    <dbReference type="NCBI Taxonomy" id="2993659"/>
    <lineage>
        <taxon>Bacteria</taxon>
        <taxon>Pseudomonadati</taxon>
        <taxon>Pseudomonadota</taxon>
        <taxon>Alphaproteobacteria</taxon>
        <taxon>Hyphomicrobiales</taxon>
        <taxon>Rhizobiaceae</taxon>
        <taxon>Hoeflea</taxon>
    </lineage>
</organism>
<evidence type="ECO:0000259" key="1">
    <source>
        <dbReference type="Pfam" id="PF01408"/>
    </source>
</evidence>
<sequence>MHNVAILGAGIGREHMLGYLALAEQFAVLTVCDRETERAEELAALSSGCAAVSEIDTVIADPRIDIVDICLPPHLHGPVALQALAAGKHVICEKPVAGSVIEADELLAAAERAGRLFAPVFQYRYGRGLYRLAGLRDRGLAGKPLVATLETHWNRGEDYYAVPWRGRWQSERGGAVLGHAIHIHDLVTRFFGPVTQVASLVDTRVNDIEVEDCAAIAMTTGSGGLVTSSVTLGGATDTSRLRFVFDALTAESGRNPYAPGAGDWTFTARDPQGQGAIDAALAEIDREIADRPTGFAGLFREISNHLNGRPADLVSAEDGVRSIELVAAIYRAARTGTRVCLPLDRALPVCADWVPEDE</sequence>
<accession>A0ABT4VS08</accession>
<dbReference type="InterPro" id="IPR004104">
    <property type="entry name" value="Gfo/Idh/MocA-like_OxRdtase_C"/>
</dbReference>
<reference evidence="3" key="1">
    <citation type="submission" date="2022-11" db="EMBL/GenBank/DDBJ databases">
        <title>Hoeflea poritis sp. nov., isolated from scleractinian coral Porites lutea.</title>
        <authorList>
            <person name="Zhang G."/>
            <person name="Wei Q."/>
            <person name="Cai L."/>
        </authorList>
    </citation>
    <scope>NUCLEOTIDE SEQUENCE</scope>
    <source>
        <strain evidence="3">E7-10</strain>
    </source>
</reference>
<dbReference type="RefSeq" id="WP_271091319.1">
    <property type="nucleotide sequence ID" value="NZ_JAPJZH010000013.1"/>
</dbReference>
<dbReference type="Gene3D" id="3.40.50.720">
    <property type="entry name" value="NAD(P)-binding Rossmann-like Domain"/>
    <property type="match status" value="1"/>
</dbReference>
<feature type="domain" description="Gfo/Idh/MocA-like oxidoreductase N-terminal" evidence="1">
    <location>
        <begin position="3"/>
        <end position="117"/>
    </location>
</feature>
<evidence type="ECO:0000313" key="3">
    <source>
        <dbReference type="EMBL" id="MDA4847489.1"/>
    </source>
</evidence>
<dbReference type="SUPFAM" id="SSF55347">
    <property type="entry name" value="Glyceraldehyde-3-phosphate dehydrogenase-like, C-terminal domain"/>
    <property type="match status" value="1"/>
</dbReference>
<dbReference type="InterPro" id="IPR000683">
    <property type="entry name" value="Gfo/Idh/MocA-like_OxRdtase_N"/>
</dbReference>
<dbReference type="InterPro" id="IPR036291">
    <property type="entry name" value="NAD(P)-bd_dom_sf"/>
</dbReference>
<gene>
    <name evidence="3" type="ORF">OOZ53_19165</name>
</gene>
<comment type="caution">
    <text evidence="3">The sequence shown here is derived from an EMBL/GenBank/DDBJ whole genome shotgun (WGS) entry which is preliminary data.</text>
</comment>
<feature type="domain" description="Gfo/Idh/MocA-like oxidoreductase C-terminal" evidence="2">
    <location>
        <begin position="142"/>
        <end position="341"/>
    </location>
</feature>
<evidence type="ECO:0000259" key="2">
    <source>
        <dbReference type="Pfam" id="PF02894"/>
    </source>
</evidence>
<name>A0ABT4VS08_9HYPH</name>
<protein>
    <submittedName>
        <fullName evidence="3">Gfo/Idh/MocA family oxidoreductase</fullName>
    </submittedName>
</protein>
<evidence type="ECO:0000313" key="4">
    <source>
        <dbReference type="Proteomes" id="UP001148313"/>
    </source>
</evidence>
<dbReference type="InterPro" id="IPR052515">
    <property type="entry name" value="Gfo/Idh/MocA_Oxidoreductase"/>
</dbReference>
<dbReference type="Proteomes" id="UP001148313">
    <property type="component" value="Unassembled WGS sequence"/>
</dbReference>
<proteinExistence type="predicted"/>
<dbReference type="PANTHER" id="PTHR43249:SF1">
    <property type="entry name" value="D-GLUCOSIDE 3-DEHYDROGENASE"/>
    <property type="match status" value="1"/>
</dbReference>